<gene>
    <name evidence="7" type="ORF">GCM10009535_49130</name>
</gene>
<evidence type="ECO:0000313" key="8">
    <source>
        <dbReference type="Proteomes" id="UP001500724"/>
    </source>
</evidence>
<evidence type="ECO:0000256" key="3">
    <source>
        <dbReference type="ARBA" id="ARBA00023125"/>
    </source>
</evidence>
<dbReference type="PANTHER" id="PTHR30126">
    <property type="entry name" value="HTH-TYPE TRANSCRIPTIONAL REGULATOR"/>
    <property type="match status" value="1"/>
</dbReference>
<keyword evidence="4" id="KW-0804">Transcription</keyword>
<evidence type="ECO:0000256" key="1">
    <source>
        <dbReference type="ARBA" id="ARBA00009437"/>
    </source>
</evidence>
<dbReference type="InterPro" id="IPR000847">
    <property type="entry name" value="LysR_HTH_N"/>
</dbReference>
<proteinExistence type="inferred from homology"/>
<dbReference type="Gene3D" id="3.40.190.10">
    <property type="entry name" value="Periplasmic binding protein-like II"/>
    <property type="match status" value="2"/>
</dbReference>
<dbReference type="Proteomes" id="UP001500724">
    <property type="component" value="Unassembled WGS sequence"/>
</dbReference>
<organism evidence="7 8">
    <name type="scientific">Streptomyces thermocarboxydovorans</name>
    <dbReference type="NCBI Taxonomy" id="59298"/>
    <lineage>
        <taxon>Bacteria</taxon>
        <taxon>Bacillati</taxon>
        <taxon>Actinomycetota</taxon>
        <taxon>Actinomycetes</taxon>
        <taxon>Kitasatosporales</taxon>
        <taxon>Streptomycetaceae</taxon>
        <taxon>Streptomyces</taxon>
    </lineage>
</organism>
<dbReference type="EMBL" id="BAAAGU010000059">
    <property type="protein sequence ID" value="GAA0663698.1"/>
    <property type="molecule type" value="Genomic_DNA"/>
</dbReference>
<comment type="similarity">
    <text evidence="1">Belongs to the LysR transcriptional regulatory family.</text>
</comment>
<sequence>MTTTARLRAFVAVAEAGSVRVAAQRLVVTESAVSAAVAALTREVGVPLVERVGRGLCLTPSGQTYADYARTILGLHDEALTAARGDVDPERGRVRVAAVTTAGEHVLPTVIAGFLAHHPGVDLGLEVGTSEQVWGLLSAHEADLVIAGRPPSGLDDVVVRAVRPNELVVVAAPGPAEDFDLGRTTWLLREAGSGTRVTCEALLAGLEVDPPQLTLGSNGAVVAGAVAGLGATLVSRDAVARHLATGELVEVTVPGTPLRRPWHAVTHARTSASTTLLLDYLLHDGDDRTAGWRRPPRAGSPARSTRRGVRGSGPQT</sequence>
<dbReference type="InterPro" id="IPR036388">
    <property type="entry name" value="WH-like_DNA-bd_sf"/>
</dbReference>
<keyword evidence="2" id="KW-0805">Transcription regulation</keyword>
<evidence type="ECO:0000256" key="2">
    <source>
        <dbReference type="ARBA" id="ARBA00023015"/>
    </source>
</evidence>
<keyword evidence="8" id="KW-1185">Reference proteome</keyword>
<dbReference type="Gene3D" id="1.10.10.10">
    <property type="entry name" value="Winged helix-like DNA-binding domain superfamily/Winged helix DNA-binding domain"/>
    <property type="match status" value="1"/>
</dbReference>
<comment type="caution">
    <text evidence="7">The sequence shown here is derived from an EMBL/GenBank/DDBJ whole genome shotgun (WGS) entry which is preliminary data.</text>
</comment>
<dbReference type="PANTHER" id="PTHR30126:SF39">
    <property type="entry name" value="HTH-TYPE TRANSCRIPTIONAL REGULATOR CYSL"/>
    <property type="match status" value="1"/>
</dbReference>
<dbReference type="PROSITE" id="PS50931">
    <property type="entry name" value="HTH_LYSR"/>
    <property type="match status" value="1"/>
</dbReference>
<accession>A0ABN1HR53</accession>
<feature type="region of interest" description="Disordered" evidence="5">
    <location>
        <begin position="288"/>
        <end position="316"/>
    </location>
</feature>
<dbReference type="Pfam" id="PF03466">
    <property type="entry name" value="LysR_substrate"/>
    <property type="match status" value="1"/>
</dbReference>
<dbReference type="InterPro" id="IPR005119">
    <property type="entry name" value="LysR_subst-bd"/>
</dbReference>
<name>A0ABN1HR53_9ACTN</name>
<dbReference type="InterPro" id="IPR036390">
    <property type="entry name" value="WH_DNA-bd_sf"/>
</dbReference>
<evidence type="ECO:0000256" key="4">
    <source>
        <dbReference type="ARBA" id="ARBA00023163"/>
    </source>
</evidence>
<feature type="domain" description="HTH lysR-type" evidence="6">
    <location>
        <begin position="1"/>
        <end position="59"/>
    </location>
</feature>
<keyword evidence="3" id="KW-0238">DNA-binding</keyword>
<dbReference type="SUPFAM" id="SSF53850">
    <property type="entry name" value="Periplasmic binding protein-like II"/>
    <property type="match status" value="1"/>
</dbReference>
<evidence type="ECO:0000313" key="7">
    <source>
        <dbReference type="EMBL" id="GAA0663698.1"/>
    </source>
</evidence>
<dbReference type="Pfam" id="PF00126">
    <property type="entry name" value="HTH_1"/>
    <property type="match status" value="1"/>
</dbReference>
<dbReference type="SUPFAM" id="SSF46785">
    <property type="entry name" value="Winged helix' DNA-binding domain"/>
    <property type="match status" value="1"/>
</dbReference>
<protein>
    <submittedName>
        <fullName evidence="7">Selenium metabolism-associated LysR family transcriptional regulator</fullName>
    </submittedName>
</protein>
<evidence type="ECO:0000256" key="5">
    <source>
        <dbReference type="SAM" id="MobiDB-lite"/>
    </source>
</evidence>
<reference evidence="7 8" key="1">
    <citation type="journal article" date="2019" name="Int. J. Syst. Evol. Microbiol.">
        <title>The Global Catalogue of Microorganisms (GCM) 10K type strain sequencing project: providing services to taxonomists for standard genome sequencing and annotation.</title>
        <authorList>
            <consortium name="The Broad Institute Genomics Platform"/>
            <consortium name="The Broad Institute Genome Sequencing Center for Infectious Disease"/>
            <person name="Wu L."/>
            <person name="Ma J."/>
        </authorList>
    </citation>
    <scope>NUCLEOTIDE SEQUENCE [LARGE SCALE GENOMIC DNA]</scope>
    <source>
        <strain evidence="7 8">JCM 10367</strain>
    </source>
</reference>
<dbReference type="RefSeq" id="WP_344005769.1">
    <property type="nucleotide sequence ID" value="NZ_BAAAGU010000059.1"/>
</dbReference>
<evidence type="ECO:0000259" key="6">
    <source>
        <dbReference type="PROSITE" id="PS50931"/>
    </source>
</evidence>